<comment type="caution">
    <text evidence="1">The sequence shown here is derived from an EMBL/GenBank/DDBJ whole genome shotgun (WGS) entry which is preliminary data.</text>
</comment>
<name>A0A9W9G083_9EURO</name>
<reference evidence="1" key="1">
    <citation type="submission" date="2022-11" db="EMBL/GenBank/DDBJ databases">
        <authorList>
            <person name="Petersen C."/>
        </authorList>
    </citation>
    <scope>NUCLEOTIDE SEQUENCE</scope>
    <source>
        <strain evidence="1">IBT 30761</strain>
    </source>
</reference>
<dbReference type="EMBL" id="JAPQKI010000003">
    <property type="protein sequence ID" value="KAJ5109578.1"/>
    <property type="molecule type" value="Genomic_DNA"/>
</dbReference>
<organism evidence="1 2">
    <name type="scientific">Penicillium argentinense</name>
    <dbReference type="NCBI Taxonomy" id="1131581"/>
    <lineage>
        <taxon>Eukaryota</taxon>
        <taxon>Fungi</taxon>
        <taxon>Dikarya</taxon>
        <taxon>Ascomycota</taxon>
        <taxon>Pezizomycotina</taxon>
        <taxon>Eurotiomycetes</taxon>
        <taxon>Eurotiomycetidae</taxon>
        <taxon>Eurotiales</taxon>
        <taxon>Aspergillaceae</taxon>
        <taxon>Penicillium</taxon>
    </lineage>
</organism>
<dbReference type="RefSeq" id="XP_056477689.1">
    <property type="nucleotide sequence ID" value="XM_056614717.1"/>
</dbReference>
<dbReference type="AlphaFoldDB" id="A0A9W9G083"/>
<sequence>MPVKSAIGYLHDRVGHFNLKAHSQRLEGWLAAMAEQRRIEAQTTWIKKYEQETRNGRRIVQREMNVSAELFHLDTDEETKTKAGTMARQHKIAELNWKLKVLADDFIQHTKRLDTLKKERPRGSMVREYLKKQKSKQPQPQALWKLERYLCQLRGGCCTRDCGCCELSWRTIRDHSKRIHYLHCRGQSCACCARNRMSPEMSLEDDAAEDVQEPAASESLGLDEVEVAEFHSGECILALAQGMIMY</sequence>
<gene>
    <name evidence="1" type="ORF">N7532_002223</name>
</gene>
<reference evidence="1" key="2">
    <citation type="journal article" date="2023" name="IMA Fungus">
        <title>Comparative genomic study of the Penicillium genus elucidates a diverse pangenome and 15 lateral gene transfer events.</title>
        <authorList>
            <person name="Petersen C."/>
            <person name="Sorensen T."/>
            <person name="Nielsen M.R."/>
            <person name="Sondergaard T.E."/>
            <person name="Sorensen J.L."/>
            <person name="Fitzpatrick D.A."/>
            <person name="Frisvad J.C."/>
            <person name="Nielsen K.L."/>
        </authorList>
    </citation>
    <scope>NUCLEOTIDE SEQUENCE</scope>
    <source>
        <strain evidence="1">IBT 30761</strain>
    </source>
</reference>
<evidence type="ECO:0000313" key="2">
    <source>
        <dbReference type="Proteomes" id="UP001149074"/>
    </source>
</evidence>
<proteinExistence type="predicted"/>
<protein>
    <submittedName>
        <fullName evidence="1">Uncharacterized protein</fullName>
    </submittedName>
</protein>
<dbReference type="OrthoDB" id="4368377at2759"/>
<dbReference type="Proteomes" id="UP001149074">
    <property type="component" value="Unassembled WGS sequence"/>
</dbReference>
<dbReference type="GeneID" id="81353696"/>
<evidence type="ECO:0000313" key="1">
    <source>
        <dbReference type="EMBL" id="KAJ5109578.1"/>
    </source>
</evidence>
<accession>A0A9W9G083</accession>
<keyword evidence="2" id="KW-1185">Reference proteome</keyword>